<name>A0A830GD87_9EURY</name>
<dbReference type="InterPro" id="IPR002797">
    <property type="entry name" value="Polysacc_synth"/>
</dbReference>
<comment type="caution">
    <text evidence="7">The sequence shown here is derived from an EMBL/GenBank/DDBJ whole genome shotgun (WGS) entry which is preliminary data.</text>
</comment>
<dbReference type="AlphaFoldDB" id="A0A830GD87"/>
<keyword evidence="2" id="KW-1003">Cell membrane</keyword>
<dbReference type="Proteomes" id="UP000608850">
    <property type="component" value="Unassembled WGS sequence"/>
</dbReference>
<feature type="transmembrane region" description="Helical" evidence="6">
    <location>
        <begin position="187"/>
        <end position="205"/>
    </location>
</feature>
<organism evidence="7 8">
    <name type="scientific">Halarchaeum nitratireducens</name>
    <dbReference type="NCBI Taxonomy" id="489913"/>
    <lineage>
        <taxon>Archaea</taxon>
        <taxon>Methanobacteriati</taxon>
        <taxon>Methanobacteriota</taxon>
        <taxon>Stenosarchaea group</taxon>
        <taxon>Halobacteria</taxon>
        <taxon>Halobacteriales</taxon>
        <taxon>Halobacteriaceae</taxon>
    </lineage>
</organism>
<feature type="transmembrane region" description="Helical" evidence="6">
    <location>
        <begin position="12"/>
        <end position="38"/>
    </location>
</feature>
<evidence type="ECO:0000256" key="6">
    <source>
        <dbReference type="SAM" id="Phobius"/>
    </source>
</evidence>
<feature type="transmembrane region" description="Helical" evidence="6">
    <location>
        <begin position="126"/>
        <end position="146"/>
    </location>
</feature>
<proteinExistence type="predicted"/>
<feature type="transmembrane region" description="Helical" evidence="6">
    <location>
        <begin position="305"/>
        <end position="325"/>
    </location>
</feature>
<protein>
    <submittedName>
        <fullName evidence="7">Polysaccharide biosynthesis protein</fullName>
    </submittedName>
</protein>
<gene>
    <name evidence="7" type="ORF">GCM10009021_26680</name>
</gene>
<keyword evidence="4 6" id="KW-1133">Transmembrane helix</keyword>
<feature type="transmembrane region" description="Helical" evidence="6">
    <location>
        <begin position="398"/>
        <end position="420"/>
    </location>
</feature>
<feature type="transmembrane region" description="Helical" evidence="6">
    <location>
        <begin position="265"/>
        <end position="284"/>
    </location>
</feature>
<dbReference type="Pfam" id="PF01943">
    <property type="entry name" value="Polysacc_synt"/>
    <property type="match status" value="1"/>
</dbReference>
<dbReference type="PANTHER" id="PTHR30250">
    <property type="entry name" value="PST FAMILY PREDICTED COLANIC ACID TRANSPORTER"/>
    <property type="match status" value="1"/>
</dbReference>
<dbReference type="PANTHER" id="PTHR30250:SF27">
    <property type="entry name" value="POLYSACCHARIDE BIOSYNTHESIS PROTEIN"/>
    <property type="match status" value="1"/>
</dbReference>
<evidence type="ECO:0000256" key="2">
    <source>
        <dbReference type="ARBA" id="ARBA00022475"/>
    </source>
</evidence>
<comment type="subcellular location">
    <subcellularLocation>
        <location evidence="1">Cell membrane</location>
        <topology evidence="1">Multi-pass membrane protein</topology>
    </subcellularLocation>
</comment>
<feature type="transmembrane region" description="Helical" evidence="6">
    <location>
        <begin position="88"/>
        <end position="114"/>
    </location>
</feature>
<dbReference type="RefSeq" id="WP_188879589.1">
    <property type="nucleotide sequence ID" value="NZ_BMOQ01000007.1"/>
</dbReference>
<feature type="transmembrane region" description="Helical" evidence="6">
    <location>
        <begin position="337"/>
        <end position="360"/>
    </location>
</feature>
<accession>A0A830GD87</accession>
<evidence type="ECO:0000313" key="8">
    <source>
        <dbReference type="Proteomes" id="UP000608850"/>
    </source>
</evidence>
<dbReference type="InterPro" id="IPR050833">
    <property type="entry name" value="Poly_Biosynth_Transport"/>
</dbReference>
<feature type="transmembrane region" description="Helical" evidence="6">
    <location>
        <begin position="225"/>
        <end position="245"/>
    </location>
</feature>
<sequence length="511" mass="54965">MTDEDGFATIRSLFKGGGVVLLGLVLELAISFIAKVLIARSLGHVDYGAVSLGITTAAVTSTLVILGLHSGIGRYLPRYESRADRRSVLVSAFRVAFPLSLLVGAALFVLAPFLATRVFDDPSLTFIFRIFAVAIPFGAVMKLALGSVQGMQESLPKVVVQNVTFPVVRFLGIVVALLFGLGAIGVSYAYLASYAAAALVGLVYLSRRTPLFDRTVSTVSRERELLSFSLPLVASGAMTIVISDIDFYMLGAFGGTGAVGVYNVAYPLAQLLMTAMTAFGFVFMPILSELDASGEHDQMKRLYQLATRWVVLATLPLFLLLFLFPEQAIRYTFGAEYVSGAAALSVLAAGFFIHTTFGLNKGTLTSLGHTRLIMLDDIAAAVLNVLLNLVLIPKYGLLGAAYATTASYLLLNLLYSIQLYRRTRIQPFTRSLLLAPAIGAATLLALTVFGPTVGMSLPRLVGIFTVFLLVYGVAVVRYGVEPEDIRLLLSFEERFGVDLGPLKEIAKHLMG</sequence>
<feature type="transmembrane region" description="Helical" evidence="6">
    <location>
        <begin position="50"/>
        <end position="68"/>
    </location>
</feature>
<evidence type="ECO:0000256" key="3">
    <source>
        <dbReference type="ARBA" id="ARBA00022692"/>
    </source>
</evidence>
<reference evidence="7 8" key="1">
    <citation type="journal article" date="2019" name="Int. J. Syst. Evol. Microbiol.">
        <title>The Global Catalogue of Microorganisms (GCM) 10K type strain sequencing project: providing services to taxonomists for standard genome sequencing and annotation.</title>
        <authorList>
            <consortium name="The Broad Institute Genomics Platform"/>
            <consortium name="The Broad Institute Genome Sequencing Center for Infectious Disease"/>
            <person name="Wu L."/>
            <person name="Ma J."/>
        </authorList>
    </citation>
    <scope>NUCLEOTIDE SEQUENCE [LARGE SCALE GENOMIC DNA]</scope>
    <source>
        <strain evidence="7 8">JCM 16331</strain>
    </source>
</reference>
<evidence type="ECO:0000313" key="7">
    <source>
        <dbReference type="EMBL" id="GGN23744.1"/>
    </source>
</evidence>
<keyword evidence="5 6" id="KW-0472">Membrane</keyword>
<dbReference type="EMBL" id="BMOQ01000007">
    <property type="protein sequence ID" value="GGN23744.1"/>
    <property type="molecule type" value="Genomic_DNA"/>
</dbReference>
<evidence type="ECO:0000256" key="1">
    <source>
        <dbReference type="ARBA" id="ARBA00004651"/>
    </source>
</evidence>
<evidence type="ECO:0000256" key="5">
    <source>
        <dbReference type="ARBA" id="ARBA00023136"/>
    </source>
</evidence>
<dbReference type="GO" id="GO:0005886">
    <property type="term" value="C:plasma membrane"/>
    <property type="evidence" value="ECO:0007669"/>
    <property type="project" value="UniProtKB-SubCell"/>
</dbReference>
<keyword evidence="8" id="KW-1185">Reference proteome</keyword>
<dbReference type="OrthoDB" id="19148at2157"/>
<keyword evidence="3 6" id="KW-0812">Transmembrane</keyword>
<feature type="transmembrane region" description="Helical" evidence="6">
    <location>
        <begin position="432"/>
        <end position="454"/>
    </location>
</feature>
<evidence type="ECO:0000256" key="4">
    <source>
        <dbReference type="ARBA" id="ARBA00022989"/>
    </source>
</evidence>
<feature type="transmembrane region" description="Helical" evidence="6">
    <location>
        <begin position="460"/>
        <end position="480"/>
    </location>
</feature>
<feature type="transmembrane region" description="Helical" evidence="6">
    <location>
        <begin position="158"/>
        <end position="181"/>
    </location>
</feature>
<dbReference type="CDD" id="cd13128">
    <property type="entry name" value="MATE_Wzx_like"/>
    <property type="match status" value="1"/>
</dbReference>